<dbReference type="Proteomes" id="UP001164718">
    <property type="component" value="Chromosome"/>
</dbReference>
<gene>
    <name evidence="1" type="ORF">OE104_09900</name>
</gene>
<evidence type="ECO:0000313" key="2">
    <source>
        <dbReference type="Proteomes" id="UP001164718"/>
    </source>
</evidence>
<evidence type="ECO:0000313" key="1">
    <source>
        <dbReference type="EMBL" id="WAA08918.1"/>
    </source>
</evidence>
<accession>A0A9E8LSR4</accession>
<name>A0A9E8LSR4_9BACI</name>
<dbReference type="AlphaFoldDB" id="A0A9E8LSR4"/>
<keyword evidence="2" id="KW-1185">Reference proteome</keyword>
<dbReference type="EMBL" id="CP106878">
    <property type="protein sequence ID" value="WAA08918.1"/>
    <property type="molecule type" value="Genomic_DNA"/>
</dbReference>
<protein>
    <submittedName>
        <fullName evidence="1">Uncharacterized protein</fullName>
    </submittedName>
</protein>
<dbReference type="RefSeq" id="WP_275416703.1">
    <property type="nucleotide sequence ID" value="NZ_CP106878.1"/>
</dbReference>
<organism evidence="1 2">
    <name type="scientific">Fervidibacillus albus</name>
    <dbReference type="NCBI Taxonomy" id="2980026"/>
    <lineage>
        <taxon>Bacteria</taxon>
        <taxon>Bacillati</taxon>
        <taxon>Bacillota</taxon>
        <taxon>Bacilli</taxon>
        <taxon>Bacillales</taxon>
        <taxon>Bacillaceae</taxon>
        <taxon>Fervidibacillus</taxon>
    </lineage>
</organism>
<dbReference type="KEGG" id="faf:OE104_09900"/>
<sequence length="83" mass="9279">MLHTLSLAITLLTKIINKDIIHEVHSIQSFDIKAEDGQVNAFIILVENMKQGVFLYTELTGSTPLPPKWALGLEKTGYNRLSV</sequence>
<proteinExistence type="predicted"/>
<reference evidence="1" key="1">
    <citation type="submission" date="2022-09" db="EMBL/GenBank/DDBJ databases">
        <title>Complete Genomes of Fervidibacillus albus and Fervidibacillus halotolerans isolated from tidal flat sediments.</title>
        <authorList>
            <person name="Kwon K.K."/>
            <person name="Yang S.-H."/>
            <person name="Park M.J."/>
            <person name="Oh H.-M."/>
        </authorList>
    </citation>
    <scope>NUCLEOTIDE SEQUENCE</scope>
    <source>
        <strain evidence="1">MEBiC13591</strain>
    </source>
</reference>